<name>A0A6S6SC18_9GAMM</name>
<organism evidence="2">
    <name type="scientific">uncultured Thiotrichaceae bacterium</name>
    <dbReference type="NCBI Taxonomy" id="298394"/>
    <lineage>
        <taxon>Bacteria</taxon>
        <taxon>Pseudomonadati</taxon>
        <taxon>Pseudomonadota</taxon>
        <taxon>Gammaproteobacteria</taxon>
        <taxon>Thiotrichales</taxon>
        <taxon>Thiotrichaceae</taxon>
        <taxon>environmental samples</taxon>
    </lineage>
</organism>
<evidence type="ECO:0000313" key="2">
    <source>
        <dbReference type="EMBL" id="CAA6800832.1"/>
    </source>
</evidence>
<keyword evidence="1" id="KW-0472">Membrane</keyword>
<dbReference type="EMBL" id="CACVAY010000007">
    <property type="protein sequence ID" value="CAA6800832.1"/>
    <property type="molecule type" value="Genomic_DNA"/>
</dbReference>
<dbReference type="AlphaFoldDB" id="A0A6S6SC18"/>
<keyword evidence="1" id="KW-0812">Transmembrane</keyword>
<gene>
    <name evidence="2" type="ORF">HELGO_WM10470</name>
</gene>
<proteinExistence type="predicted"/>
<accession>A0A6S6SC18</accession>
<sequence length="92" mass="10285">MAEKKINFDHTCFGTIDTSNEDKNCNNCSYSDECNTFKSKPGGYFKIAAAKGKSNYLKELRTQRRITLGKLIGYSITIAMLAFVGLQLAKTF</sequence>
<keyword evidence="1" id="KW-1133">Transmembrane helix</keyword>
<protein>
    <submittedName>
        <fullName evidence="2">Uncharacterized protein</fullName>
    </submittedName>
</protein>
<reference evidence="2" key="1">
    <citation type="submission" date="2020-01" db="EMBL/GenBank/DDBJ databases">
        <authorList>
            <person name="Meier V. D."/>
            <person name="Meier V D."/>
        </authorList>
    </citation>
    <scope>NUCLEOTIDE SEQUENCE</scope>
    <source>
        <strain evidence="2">HLG_WM_MAG_07</strain>
    </source>
</reference>
<feature type="transmembrane region" description="Helical" evidence="1">
    <location>
        <begin position="71"/>
        <end position="89"/>
    </location>
</feature>
<evidence type="ECO:0000256" key="1">
    <source>
        <dbReference type="SAM" id="Phobius"/>
    </source>
</evidence>